<evidence type="ECO:0000313" key="2">
    <source>
        <dbReference type="EMBL" id="GGN66485.1"/>
    </source>
</evidence>
<dbReference type="AlphaFoldDB" id="A0A917Y3M1"/>
<dbReference type="EMBL" id="BMOS01000046">
    <property type="protein sequence ID" value="GGN66485.1"/>
    <property type="molecule type" value="Genomic_DNA"/>
</dbReference>
<keyword evidence="3" id="KW-1185">Reference proteome</keyword>
<name>A0A917Y3M1_9BACI</name>
<dbReference type="InterPro" id="IPR025912">
    <property type="entry name" value="YrvL"/>
</dbReference>
<evidence type="ECO:0000313" key="3">
    <source>
        <dbReference type="Proteomes" id="UP000624041"/>
    </source>
</evidence>
<proteinExistence type="predicted"/>
<evidence type="ECO:0000256" key="1">
    <source>
        <dbReference type="SAM" id="Phobius"/>
    </source>
</evidence>
<reference evidence="2" key="1">
    <citation type="journal article" date="2014" name="Int. J. Syst. Evol. Microbiol.">
        <title>Complete genome sequence of Corynebacterium casei LMG S-19264T (=DSM 44701T), isolated from a smear-ripened cheese.</title>
        <authorList>
            <consortium name="US DOE Joint Genome Institute (JGI-PGF)"/>
            <person name="Walter F."/>
            <person name="Albersmeier A."/>
            <person name="Kalinowski J."/>
            <person name="Ruckert C."/>
        </authorList>
    </citation>
    <scope>NUCLEOTIDE SEQUENCE</scope>
    <source>
        <strain evidence="2">JCM 17251</strain>
    </source>
</reference>
<dbReference type="Pfam" id="PF14184">
    <property type="entry name" value="YrvL"/>
    <property type="match status" value="1"/>
</dbReference>
<organism evidence="2 3">
    <name type="scientific">Oceanobacillus indicireducens</name>
    <dbReference type="NCBI Taxonomy" id="1004261"/>
    <lineage>
        <taxon>Bacteria</taxon>
        <taxon>Bacillati</taxon>
        <taxon>Bacillota</taxon>
        <taxon>Bacilli</taxon>
        <taxon>Bacillales</taxon>
        <taxon>Bacillaceae</taxon>
        <taxon>Oceanobacillus</taxon>
    </lineage>
</organism>
<gene>
    <name evidence="2" type="ORF">GCM10007971_36550</name>
</gene>
<protein>
    <recommendedName>
        <fullName evidence="4">Regulatory protein YrvL</fullName>
    </recommendedName>
</protein>
<keyword evidence="1" id="KW-1133">Transmembrane helix</keyword>
<sequence>MPESNDDSFRNMNKKEKIVTVVGIALLIIVAVGFVFGIYFFGLAGVFKVLGVQYDSNWSLVIFVFNLFAIGLIFELFTNVIFKLSVRNMTGKAKVLVIRFLIESTSNWLVLFTVDEFMSSITLSLKTEIIIAIFIALFEIVLEDKDEEDEEETIKNTED</sequence>
<dbReference type="Proteomes" id="UP000624041">
    <property type="component" value="Unassembled WGS sequence"/>
</dbReference>
<accession>A0A917Y3M1</accession>
<keyword evidence="1" id="KW-0812">Transmembrane</keyword>
<comment type="caution">
    <text evidence="2">The sequence shown here is derived from an EMBL/GenBank/DDBJ whole genome shotgun (WGS) entry which is preliminary data.</text>
</comment>
<dbReference type="RefSeq" id="WP_188859477.1">
    <property type="nucleotide sequence ID" value="NZ_BMOS01000046.1"/>
</dbReference>
<feature type="transmembrane region" description="Helical" evidence="1">
    <location>
        <begin position="18"/>
        <end position="41"/>
    </location>
</feature>
<feature type="transmembrane region" description="Helical" evidence="1">
    <location>
        <begin position="61"/>
        <end position="84"/>
    </location>
</feature>
<evidence type="ECO:0008006" key="4">
    <source>
        <dbReference type="Google" id="ProtNLM"/>
    </source>
</evidence>
<keyword evidence="1" id="KW-0472">Membrane</keyword>
<reference evidence="2" key="2">
    <citation type="submission" date="2020-09" db="EMBL/GenBank/DDBJ databases">
        <authorList>
            <person name="Sun Q."/>
            <person name="Ohkuma M."/>
        </authorList>
    </citation>
    <scope>NUCLEOTIDE SEQUENCE</scope>
    <source>
        <strain evidence="2">JCM 17251</strain>
    </source>
</reference>